<evidence type="ECO:0000259" key="1">
    <source>
        <dbReference type="PROSITE" id="PS51819"/>
    </source>
</evidence>
<dbReference type="Gene3D" id="3.10.180.10">
    <property type="entry name" value="2,3-Dihydroxybiphenyl 1,2-Dioxygenase, domain 1"/>
    <property type="match status" value="1"/>
</dbReference>
<evidence type="ECO:0000313" key="3">
    <source>
        <dbReference type="Proteomes" id="UP000292452"/>
    </source>
</evidence>
<dbReference type="InterPro" id="IPR037523">
    <property type="entry name" value="VOC_core"/>
</dbReference>
<accession>A0A4Q9HTP2</accession>
<gene>
    <name evidence="2" type="ORF">EYS09_20555</name>
</gene>
<evidence type="ECO:0000313" key="2">
    <source>
        <dbReference type="EMBL" id="TBO57849.1"/>
    </source>
</evidence>
<dbReference type="Pfam" id="PF00903">
    <property type="entry name" value="Glyoxalase"/>
    <property type="match status" value="1"/>
</dbReference>
<reference evidence="2 3" key="1">
    <citation type="submission" date="2019-02" db="EMBL/GenBank/DDBJ databases">
        <title>Draft Genome Sequence of Streptomyces sp. AM-2504, identified by 16S rRNA comparative analysis as a Streptomyces Kasugaensis strain.</title>
        <authorList>
            <person name="Napolioni V."/>
            <person name="Giuliodori A.M."/>
            <person name="Spurio R."/>
            <person name="Fabbretti A."/>
        </authorList>
    </citation>
    <scope>NUCLEOTIDE SEQUENCE [LARGE SCALE GENOMIC DNA]</scope>
    <source>
        <strain evidence="2 3">AM-2504</strain>
    </source>
</reference>
<dbReference type="EMBL" id="SIXH01000187">
    <property type="protein sequence ID" value="TBO57849.1"/>
    <property type="molecule type" value="Genomic_DNA"/>
</dbReference>
<organism evidence="2 3">
    <name type="scientific">Streptomyces kasugaensis</name>
    <dbReference type="NCBI Taxonomy" id="1946"/>
    <lineage>
        <taxon>Bacteria</taxon>
        <taxon>Bacillati</taxon>
        <taxon>Actinomycetota</taxon>
        <taxon>Actinomycetes</taxon>
        <taxon>Kitasatosporales</taxon>
        <taxon>Streptomycetaceae</taxon>
        <taxon>Streptomyces</taxon>
    </lineage>
</organism>
<proteinExistence type="predicted"/>
<protein>
    <submittedName>
        <fullName evidence="2">VOC family protein</fullName>
    </submittedName>
</protein>
<comment type="caution">
    <text evidence="2">The sequence shown here is derived from an EMBL/GenBank/DDBJ whole genome shotgun (WGS) entry which is preliminary data.</text>
</comment>
<feature type="domain" description="VOC" evidence="1">
    <location>
        <begin position="4"/>
        <end position="128"/>
    </location>
</feature>
<dbReference type="Proteomes" id="UP000292452">
    <property type="component" value="Unassembled WGS sequence"/>
</dbReference>
<name>A0A4Q9HTP2_STRKA</name>
<dbReference type="InterPro" id="IPR004360">
    <property type="entry name" value="Glyas_Fos-R_dOase_dom"/>
</dbReference>
<dbReference type="PROSITE" id="PS51819">
    <property type="entry name" value="VOC"/>
    <property type="match status" value="1"/>
</dbReference>
<sequence>MTVTLNHTIVPATDHRAAARFFASVMGLPELPPAGRDGHFAPVRVNETLTLDFMTADIPADGPAMGHHLAFDVTPDTFDAILTRLRAAGIPYGDDPAQPGNGRTDHPLCARGLYFTDDAHNLYEVMSPA</sequence>
<keyword evidence="3" id="KW-1185">Reference proteome</keyword>
<dbReference type="AlphaFoldDB" id="A0A4Q9HTP2"/>
<dbReference type="SUPFAM" id="SSF54593">
    <property type="entry name" value="Glyoxalase/Bleomycin resistance protein/Dihydroxybiphenyl dioxygenase"/>
    <property type="match status" value="1"/>
</dbReference>
<dbReference type="CDD" id="cd08351">
    <property type="entry name" value="ChaP_like"/>
    <property type="match status" value="1"/>
</dbReference>
<dbReference type="RefSeq" id="WP_131124323.1">
    <property type="nucleotide sequence ID" value="NZ_SIXH01000187.1"/>
</dbReference>
<dbReference type="InterPro" id="IPR029068">
    <property type="entry name" value="Glyas_Bleomycin-R_OHBP_Dase"/>
</dbReference>